<evidence type="ECO:0000313" key="6">
    <source>
        <dbReference type="EMBL" id="KCV69603.1"/>
    </source>
</evidence>
<evidence type="ECO:0000313" key="7">
    <source>
        <dbReference type="Proteomes" id="UP000030693"/>
    </source>
</evidence>
<dbReference type="STRING" id="691883.A0A058Z6Q5"/>
<dbReference type="GeneID" id="20528747"/>
<dbReference type="PROSITE" id="PS01073">
    <property type="entry name" value="RIBOSOMAL_L24E"/>
    <property type="match status" value="1"/>
</dbReference>
<evidence type="ECO:0000256" key="4">
    <source>
        <dbReference type="SAM" id="MobiDB-lite"/>
    </source>
</evidence>
<keyword evidence="2 6" id="KW-0689">Ribosomal protein</keyword>
<dbReference type="Pfam" id="PF01246">
    <property type="entry name" value="Ribosomal_L24e"/>
    <property type="match status" value="1"/>
</dbReference>
<gene>
    <name evidence="6" type="ORF">H696_04022</name>
</gene>
<dbReference type="Proteomes" id="UP000030693">
    <property type="component" value="Unassembled WGS sequence"/>
</dbReference>
<feature type="region of interest" description="Disordered" evidence="4">
    <location>
        <begin position="110"/>
        <end position="136"/>
    </location>
</feature>
<dbReference type="GO" id="GO:0002181">
    <property type="term" value="P:cytoplasmic translation"/>
    <property type="evidence" value="ECO:0007669"/>
    <property type="project" value="TreeGrafter"/>
</dbReference>
<dbReference type="GO" id="GO:0003735">
    <property type="term" value="F:structural constituent of ribosome"/>
    <property type="evidence" value="ECO:0007669"/>
    <property type="project" value="InterPro"/>
</dbReference>
<dbReference type="Gene3D" id="2.30.170.20">
    <property type="entry name" value="Ribosomal protein L24e"/>
    <property type="match status" value="1"/>
</dbReference>
<evidence type="ECO:0000259" key="5">
    <source>
        <dbReference type="Pfam" id="PF01246"/>
    </source>
</evidence>
<dbReference type="InterPro" id="IPR038630">
    <property type="entry name" value="L24e/L24_sf"/>
</dbReference>
<dbReference type="EMBL" id="KB932206">
    <property type="protein sequence ID" value="KCV69603.1"/>
    <property type="molecule type" value="Genomic_DNA"/>
</dbReference>
<evidence type="ECO:0000256" key="2">
    <source>
        <dbReference type="ARBA" id="ARBA00022980"/>
    </source>
</evidence>
<dbReference type="OrthoDB" id="1727108at2759"/>
<feature type="compositionally biased region" description="Basic and acidic residues" evidence="4">
    <location>
        <begin position="110"/>
        <end position="123"/>
    </location>
</feature>
<dbReference type="FunFam" id="2.30.170.20:FF:000002">
    <property type="entry name" value="60S ribosomal protein L24"/>
    <property type="match status" value="1"/>
</dbReference>
<reference evidence="6" key="1">
    <citation type="submission" date="2013-04" db="EMBL/GenBank/DDBJ databases">
        <title>The Genome Sequence of Fonticula alba ATCC 38817.</title>
        <authorList>
            <consortium name="The Broad Institute Genomics Platform"/>
            <person name="Russ C."/>
            <person name="Cuomo C."/>
            <person name="Burger G."/>
            <person name="Gray M.W."/>
            <person name="Holland P.W.H."/>
            <person name="King N."/>
            <person name="Lang F.B.F."/>
            <person name="Roger A.J."/>
            <person name="Ruiz-Trillo I."/>
            <person name="Brown M."/>
            <person name="Walker B."/>
            <person name="Young S."/>
            <person name="Zeng Q."/>
            <person name="Gargeya S."/>
            <person name="Fitzgerald M."/>
            <person name="Haas B."/>
            <person name="Abouelleil A."/>
            <person name="Allen A.W."/>
            <person name="Alvarado L."/>
            <person name="Arachchi H.M."/>
            <person name="Berlin A.M."/>
            <person name="Chapman S.B."/>
            <person name="Gainer-Dewar J."/>
            <person name="Goldberg J."/>
            <person name="Griggs A."/>
            <person name="Gujja S."/>
            <person name="Hansen M."/>
            <person name="Howarth C."/>
            <person name="Imamovic A."/>
            <person name="Ireland A."/>
            <person name="Larimer J."/>
            <person name="McCowan C."/>
            <person name="Murphy C."/>
            <person name="Pearson M."/>
            <person name="Poon T.W."/>
            <person name="Priest M."/>
            <person name="Roberts A."/>
            <person name="Saif S."/>
            <person name="Shea T."/>
            <person name="Sisk P."/>
            <person name="Sykes S."/>
            <person name="Wortman J."/>
            <person name="Nusbaum C."/>
            <person name="Birren B."/>
        </authorList>
    </citation>
    <scope>NUCLEOTIDE SEQUENCE [LARGE SCALE GENOMIC DNA]</scope>
    <source>
        <strain evidence="6">ATCC 38817</strain>
    </source>
</reference>
<evidence type="ECO:0000256" key="3">
    <source>
        <dbReference type="ARBA" id="ARBA00023274"/>
    </source>
</evidence>
<proteinExistence type="inferred from homology"/>
<accession>A0A058Z6Q5</accession>
<keyword evidence="7" id="KW-1185">Reference proteome</keyword>
<dbReference type="InterPro" id="IPR000988">
    <property type="entry name" value="Ribosomal_eL24-rel_N"/>
</dbReference>
<organism evidence="6">
    <name type="scientific">Fonticula alba</name>
    <name type="common">Slime mold</name>
    <dbReference type="NCBI Taxonomy" id="691883"/>
    <lineage>
        <taxon>Eukaryota</taxon>
        <taxon>Rotosphaerida</taxon>
        <taxon>Fonticulaceae</taxon>
        <taxon>Fonticula</taxon>
    </lineage>
</organism>
<dbReference type="SUPFAM" id="SSF57716">
    <property type="entry name" value="Glucocorticoid receptor-like (DNA-binding domain)"/>
    <property type="match status" value="1"/>
</dbReference>
<comment type="similarity">
    <text evidence="1">Belongs to the eukaryotic ribosomal protein eL24 family.</text>
</comment>
<dbReference type="InterPro" id="IPR023442">
    <property type="entry name" value="Ribosomal_eL24_CS"/>
</dbReference>
<sequence>MKVEICSYSHYRIHPGHGKRYVRLDSRSFVFITRKAEKAFLNKCNPRRTRWTVIYRRMNKKGISEETSRKRNRKTKKFFRGVVGASAEVVRAKRNQAPELREAQRNAAIKEAKEKSRARKEALKAQGAAASQQKTFAKTVRAPKFMATSR</sequence>
<dbReference type="GO" id="GO:0022625">
    <property type="term" value="C:cytosolic large ribosomal subunit"/>
    <property type="evidence" value="ECO:0007669"/>
    <property type="project" value="TreeGrafter"/>
</dbReference>
<dbReference type="Gene3D" id="6.10.250.1270">
    <property type="match status" value="1"/>
</dbReference>
<dbReference type="OMA" id="PGHGKKM"/>
<protein>
    <submittedName>
        <fullName evidence="6">50S ribosomal protein L24e</fullName>
    </submittedName>
</protein>
<dbReference type="PANTHER" id="PTHR10792:SF1">
    <property type="entry name" value="RIBOSOMAL PROTEIN L24"/>
    <property type="match status" value="1"/>
</dbReference>
<dbReference type="RefSeq" id="XP_009496168.1">
    <property type="nucleotide sequence ID" value="XM_009497893.1"/>
</dbReference>
<dbReference type="eggNOG" id="KOG1722">
    <property type="taxonomic scope" value="Eukaryota"/>
</dbReference>
<dbReference type="AlphaFoldDB" id="A0A058Z6Q5"/>
<evidence type="ECO:0000256" key="1">
    <source>
        <dbReference type="ARBA" id="ARBA00005647"/>
    </source>
</evidence>
<dbReference type="GO" id="GO:0003729">
    <property type="term" value="F:mRNA binding"/>
    <property type="evidence" value="ECO:0007669"/>
    <property type="project" value="TreeGrafter"/>
</dbReference>
<dbReference type="CDD" id="cd00472">
    <property type="entry name" value="Ribosomal_L24e_L24"/>
    <property type="match status" value="1"/>
</dbReference>
<dbReference type="InterPro" id="IPR056366">
    <property type="entry name" value="Ribosomal_eL24"/>
</dbReference>
<keyword evidence="3" id="KW-0687">Ribonucleoprotein</keyword>
<dbReference type="PANTHER" id="PTHR10792">
    <property type="entry name" value="60S RIBOSOMAL PROTEIN L24"/>
    <property type="match status" value="1"/>
</dbReference>
<name>A0A058Z6Q5_FONAL</name>
<feature type="domain" description="Large ribosomal subunit protein eL24-related N-terminal" evidence="5">
    <location>
        <begin position="1"/>
        <end position="66"/>
    </location>
</feature>